<dbReference type="PRINTS" id="PR00301">
    <property type="entry name" value="HEATSHOCK70"/>
</dbReference>
<reference evidence="4" key="1">
    <citation type="submission" date="2013-11" db="EMBL/GenBank/DDBJ databases">
        <title>The Genome Sequence of Phytophthora parasitica CJ02B3.</title>
        <authorList>
            <consortium name="The Broad Institute Genomics Platform"/>
            <person name="Russ C."/>
            <person name="Tyler B."/>
            <person name="Panabieres F."/>
            <person name="Shan W."/>
            <person name="Tripathy S."/>
            <person name="Grunwald N."/>
            <person name="Machado M."/>
            <person name="Johnson C.S."/>
            <person name="Arredondo F."/>
            <person name="Hong C."/>
            <person name="Coffey M."/>
            <person name="Young S.K."/>
            <person name="Zeng Q."/>
            <person name="Gargeya S."/>
            <person name="Fitzgerald M."/>
            <person name="Abouelleil A."/>
            <person name="Alvarado L."/>
            <person name="Chapman S.B."/>
            <person name="Gainer-Dewar J."/>
            <person name="Goldberg J."/>
            <person name="Griggs A."/>
            <person name="Gujja S."/>
            <person name="Hansen M."/>
            <person name="Howarth C."/>
            <person name="Imamovic A."/>
            <person name="Ireland A."/>
            <person name="Larimer J."/>
            <person name="McCowan C."/>
            <person name="Murphy C."/>
            <person name="Pearson M."/>
            <person name="Poon T.W."/>
            <person name="Priest M."/>
            <person name="Roberts A."/>
            <person name="Saif S."/>
            <person name="Shea T."/>
            <person name="Sykes S."/>
            <person name="Wortman J."/>
            <person name="Nusbaum C."/>
            <person name="Birren B."/>
        </authorList>
    </citation>
    <scope>NUCLEOTIDE SEQUENCE [LARGE SCALE GENOMIC DNA]</scope>
    <source>
        <strain evidence="4">CJ02B3</strain>
    </source>
</reference>
<dbReference type="Proteomes" id="UP000053236">
    <property type="component" value="Unassembled WGS sequence"/>
</dbReference>
<gene>
    <name evidence="4" type="ORF">L915_05834</name>
</gene>
<organism evidence="4">
    <name type="scientific">Phytophthora nicotianae</name>
    <name type="common">Potato buckeye rot agent</name>
    <name type="synonym">Phytophthora parasitica</name>
    <dbReference type="NCBI Taxonomy" id="4792"/>
    <lineage>
        <taxon>Eukaryota</taxon>
        <taxon>Sar</taxon>
        <taxon>Stramenopiles</taxon>
        <taxon>Oomycota</taxon>
        <taxon>Peronosporomycetes</taxon>
        <taxon>Peronosporales</taxon>
        <taxon>Peronosporaceae</taxon>
        <taxon>Phytophthora</taxon>
    </lineage>
</organism>
<dbReference type="EMBL" id="KI685539">
    <property type="protein sequence ID" value="ETK90395.1"/>
    <property type="molecule type" value="Genomic_DNA"/>
</dbReference>
<dbReference type="Pfam" id="PF00012">
    <property type="entry name" value="HSP70"/>
    <property type="match status" value="1"/>
</dbReference>
<name>W2H724_PHYNI</name>
<protein>
    <submittedName>
        <fullName evidence="4">Hsp70-like protein</fullName>
    </submittedName>
</protein>
<dbReference type="PANTHER" id="PTHR19375">
    <property type="entry name" value="HEAT SHOCK PROTEIN 70KDA"/>
    <property type="match status" value="1"/>
</dbReference>
<evidence type="ECO:0000313" key="4">
    <source>
        <dbReference type="EMBL" id="ETK90395.1"/>
    </source>
</evidence>
<keyword evidence="2" id="KW-0547">Nucleotide-binding</keyword>
<dbReference type="GO" id="GO:0005524">
    <property type="term" value="F:ATP binding"/>
    <property type="evidence" value="ECO:0007669"/>
    <property type="project" value="UniProtKB-KW"/>
</dbReference>
<dbReference type="Gene3D" id="2.60.34.10">
    <property type="entry name" value="Substrate Binding Domain Of DNAk, Chain A, domain 1"/>
    <property type="match status" value="1"/>
</dbReference>
<evidence type="ECO:0000256" key="2">
    <source>
        <dbReference type="ARBA" id="ARBA00022741"/>
    </source>
</evidence>
<comment type="similarity">
    <text evidence="1">Belongs to the heat shock protein 70 family.</text>
</comment>
<dbReference type="SUPFAM" id="SSF100920">
    <property type="entry name" value="Heat shock protein 70kD (HSP70), peptide-binding domain"/>
    <property type="match status" value="1"/>
</dbReference>
<dbReference type="GO" id="GO:0140662">
    <property type="term" value="F:ATP-dependent protein folding chaperone"/>
    <property type="evidence" value="ECO:0007669"/>
    <property type="project" value="InterPro"/>
</dbReference>
<feature type="non-terminal residue" evidence="4">
    <location>
        <position position="1"/>
    </location>
</feature>
<accession>W2H724</accession>
<evidence type="ECO:0000256" key="1">
    <source>
        <dbReference type="ARBA" id="ARBA00007381"/>
    </source>
</evidence>
<proteinExistence type="inferred from homology"/>
<sequence>EPNKSINPDEAVAYGATVQAAILSGNDSSEKLQDLLLLDVTPLSLGLETAGGVMTTLIARNTTVPTKKSQTFSTYADNQPGVLI</sequence>
<dbReference type="AlphaFoldDB" id="W2H724"/>
<keyword evidence="3" id="KW-0067">ATP-binding</keyword>
<evidence type="ECO:0000256" key="3">
    <source>
        <dbReference type="ARBA" id="ARBA00022840"/>
    </source>
</evidence>
<dbReference type="InterPro" id="IPR029047">
    <property type="entry name" value="HSP70_peptide-bd_sf"/>
</dbReference>
<dbReference type="FunFam" id="3.30.420.40:FF:000028">
    <property type="entry name" value="heat shock 70 kDa protein-like"/>
    <property type="match status" value="1"/>
</dbReference>
<dbReference type="InterPro" id="IPR013126">
    <property type="entry name" value="Hsp_70_fam"/>
</dbReference>